<gene>
    <name evidence="1" type="ORF">EDC18_11115</name>
</gene>
<sequence length="239" mass="28299">MNNIVQIVSLHKIIVNESLHLNISSGYIKRMDSFENALLPYDLFLPVEKCSTENQYVLVGGYDKYKYMLDKGIKKTLCIIEPSTNYEEQQIKFLRRLYNNGDATKENRQKILDLIPSFRIDYVLKKIGLSKNEYNINYQYNPNIPSEYININTSEIVMNWIEQLNIHNNVKVFLYKRAGLPKGDPLKFTTEHMKLLKKFFKLEPRFYQLDVNYQIEILKSSIYYKGTILELLRSMVERV</sequence>
<dbReference type="OrthoDB" id="2989488at2"/>
<accession>A0A4R3MGF8</accession>
<reference evidence="1 2" key="1">
    <citation type="submission" date="2019-03" db="EMBL/GenBank/DDBJ databases">
        <title>Genomic Encyclopedia of Type Strains, Phase IV (KMG-IV): sequencing the most valuable type-strain genomes for metagenomic binning, comparative biology and taxonomic classification.</title>
        <authorList>
            <person name="Goeker M."/>
        </authorList>
    </citation>
    <scope>NUCLEOTIDE SEQUENCE [LARGE SCALE GENOMIC DNA]</scope>
    <source>
        <strain evidence="1 2">DSM 24629</strain>
    </source>
</reference>
<dbReference type="AlphaFoldDB" id="A0A4R3MGF8"/>
<evidence type="ECO:0000313" key="2">
    <source>
        <dbReference type="Proteomes" id="UP000294902"/>
    </source>
</evidence>
<proteinExistence type="predicted"/>
<dbReference type="RefSeq" id="WP_132253642.1">
    <property type="nucleotide sequence ID" value="NZ_SMAL01000011.1"/>
</dbReference>
<dbReference type="EMBL" id="SMAL01000011">
    <property type="protein sequence ID" value="TCT12844.1"/>
    <property type="molecule type" value="Genomic_DNA"/>
</dbReference>
<protein>
    <recommendedName>
        <fullName evidence="3">ParB-like nuclease family protein</fullName>
    </recommendedName>
</protein>
<dbReference type="Proteomes" id="UP000294902">
    <property type="component" value="Unassembled WGS sequence"/>
</dbReference>
<evidence type="ECO:0000313" key="1">
    <source>
        <dbReference type="EMBL" id="TCT12844.1"/>
    </source>
</evidence>
<name>A0A4R3MGF8_9FIRM</name>
<comment type="caution">
    <text evidence="1">The sequence shown here is derived from an EMBL/GenBank/DDBJ whole genome shotgun (WGS) entry which is preliminary data.</text>
</comment>
<organism evidence="1 2">
    <name type="scientific">Natranaerovirga pectinivora</name>
    <dbReference type="NCBI Taxonomy" id="682400"/>
    <lineage>
        <taxon>Bacteria</taxon>
        <taxon>Bacillati</taxon>
        <taxon>Bacillota</taxon>
        <taxon>Clostridia</taxon>
        <taxon>Lachnospirales</taxon>
        <taxon>Natranaerovirgaceae</taxon>
        <taxon>Natranaerovirga</taxon>
    </lineage>
</organism>
<keyword evidence="2" id="KW-1185">Reference proteome</keyword>
<evidence type="ECO:0008006" key="3">
    <source>
        <dbReference type="Google" id="ProtNLM"/>
    </source>
</evidence>